<dbReference type="Gene3D" id="3.60.21.10">
    <property type="match status" value="1"/>
</dbReference>
<dbReference type="CDD" id="cd00144">
    <property type="entry name" value="MPP_PPP_family"/>
    <property type="match status" value="1"/>
</dbReference>
<dbReference type="PANTHER" id="PTHR42850">
    <property type="entry name" value="METALLOPHOSPHOESTERASE"/>
    <property type="match status" value="1"/>
</dbReference>
<dbReference type="RefSeq" id="WP_145634401.1">
    <property type="nucleotide sequence ID" value="NZ_VIWP01000002.1"/>
</dbReference>
<dbReference type="GO" id="GO:0110154">
    <property type="term" value="P:RNA decapping"/>
    <property type="evidence" value="ECO:0007669"/>
    <property type="project" value="TreeGrafter"/>
</dbReference>
<reference evidence="2 3" key="1">
    <citation type="submission" date="2019-06" db="EMBL/GenBank/DDBJ databases">
        <title>Sorghum-associated microbial communities from plants grown in Nebraska, USA.</title>
        <authorList>
            <person name="Schachtman D."/>
        </authorList>
    </citation>
    <scope>NUCLEOTIDE SEQUENCE [LARGE SCALE GENOMIC DNA]</scope>
    <source>
        <strain evidence="2 3">1225</strain>
    </source>
</reference>
<name>A0A561R222_9HYPH</name>
<dbReference type="GO" id="GO:0008803">
    <property type="term" value="F:bis(5'-nucleosyl)-tetraphosphatase (symmetrical) activity"/>
    <property type="evidence" value="ECO:0007669"/>
    <property type="project" value="TreeGrafter"/>
</dbReference>
<dbReference type="InterPro" id="IPR004843">
    <property type="entry name" value="Calcineurin-like_PHP"/>
</dbReference>
<feature type="domain" description="Calcineurin-like phosphoesterase" evidence="1">
    <location>
        <begin position="34"/>
        <end position="228"/>
    </location>
</feature>
<dbReference type="PANTHER" id="PTHR42850:SF4">
    <property type="entry name" value="ZINC-DEPENDENT ENDOPOLYPHOSPHATASE"/>
    <property type="match status" value="1"/>
</dbReference>
<evidence type="ECO:0000313" key="2">
    <source>
        <dbReference type="EMBL" id="TWF56652.1"/>
    </source>
</evidence>
<evidence type="ECO:0000259" key="1">
    <source>
        <dbReference type="Pfam" id="PF00149"/>
    </source>
</evidence>
<keyword evidence="3" id="KW-1185">Reference proteome</keyword>
<organism evidence="2 3">
    <name type="scientific">Neorhizobium alkalisoli</name>
    <dbReference type="NCBI Taxonomy" id="528178"/>
    <lineage>
        <taxon>Bacteria</taxon>
        <taxon>Pseudomonadati</taxon>
        <taxon>Pseudomonadota</taxon>
        <taxon>Alphaproteobacteria</taxon>
        <taxon>Hyphomicrobiales</taxon>
        <taxon>Rhizobiaceae</taxon>
        <taxon>Rhizobium/Agrobacterium group</taxon>
        <taxon>Neorhizobium</taxon>
    </lineage>
</organism>
<proteinExistence type="predicted"/>
<dbReference type="InterPro" id="IPR050126">
    <property type="entry name" value="Ap4A_hydrolase"/>
</dbReference>
<dbReference type="SUPFAM" id="SSF56300">
    <property type="entry name" value="Metallo-dependent phosphatases"/>
    <property type="match status" value="1"/>
</dbReference>
<dbReference type="InterPro" id="IPR029052">
    <property type="entry name" value="Metallo-depent_PP-like"/>
</dbReference>
<protein>
    <submittedName>
        <fullName evidence="2">Serine/threonine protein phosphatase 1</fullName>
    </submittedName>
</protein>
<sequence>MRKVIGWLSRTKTSQAAPSRRRRIDLGERPAPYPIYAIGDVHGCLDLLQRAEARIAADIAATGRAGLVVLLGDYIDRGPASAQVLDHLIAPSALGLKRLPLCGNHDDLFQRFLADPDAGADWLGLGGEQTLKSYGIDIHNGTFRQRSRAGTLKALVDGTVPEIHRQFLAGLPVSLKVGDLFFVHAGIRPGIPTEDQSENDMLWIREPFLSDGPKLPHLIVIHGHTPHDAPSPGPQRIGIDTGAFYSGVLTVLRIDGSQVAFI</sequence>
<dbReference type="GO" id="GO:0016791">
    <property type="term" value="F:phosphatase activity"/>
    <property type="evidence" value="ECO:0007669"/>
    <property type="project" value="TreeGrafter"/>
</dbReference>
<dbReference type="GO" id="GO:0005737">
    <property type="term" value="C:cytoplasm"/>
    <property type="evidence" value="ECO:0007669"/>
    <property type="project" value="TreeGrafter"/>
</dbReference>
<gene>
    <name evidence="2" type="ORF">FHW37_102290</name>
</gene>
<accession>A0A561R222</accession>
<evidence type="ECO:0000313" key="3">
    <source>
        <dbReference type="Proteomes" id="UP000320653"/>
    </source>
</evidence>
<dbReference type="Pfam" id="PF00149">
    <property type="entry name" value="Metallophos"/>
    <property type="match status" value="1"/>
</dbReference>
<dbReference type="EMBL" id="VIWP01000002">
    <property type="protein sequence ID" value="TWF56652.1"/>
    <property type="molecule type" value="Genomic_DNA"/>
</dbReference>
<dbReference type="AlphaFoldDB" id="A0A561R222"/>
<dbReference type="OrthoDB" id="9807890at2"/>
<comment type="caution">
    <text evidence="2">The sequence shown here is derived from an EMBL/GenBank/DDBJ whole genome shotgun (WGS) entry which is preliminary data.</text>
</comment>
<dbReference type="Proteomes" id="UP000320653">
    <property type="component" value="Unassembled WGS sequence"/>
</dbReference>